<evidence type="ECO:0000313" key="17">
    <source>
        <dbReference type="EMBL" id="KNC82048.1"/>
    </source>
</evidence>
<dbReference type="OrthoDB" id="10261385at2759"/>
<dbReference type="Proteomes" id="UP000054560">
    <property type="component" value="Unassembled WGS sequence"/>
</dbReference>
<comment type="subcellular location">
    <subcellularLocation>
        <location evidence="1">Cytoplasm</location>
    </subcellularLocation>
</comment>
<dbReference type="InterPro" id="IPR002305">
    <property type="entry name" value="aa-tRNA-synth_Ic"/>
</dbReference>
<evidence type="ECO:0000256" key="11">
    <source>
        <dbReference type="ARBA" id="ARBA00023146"/>
    </source>
</evidence>
<keyword evidence="7 14" id="KW-0436">Ligase</keyword>
<keyword evidence="8 14" id="KW-0547">Nucleotide-binding</keyword>
<dbReference type="SUPFAM" id="SSF52374">
    <property type="entry name" value="Nucleotidylyl transferase"/>
    <property type="match status" value="1"/>
</dbReference>
<dbReference type="STRING" id="667725.A0A0L0G1H8"/>
<dbReference type="Gene3D" id="1.10.287.10">
    <property type="entry name" value="S15/NS1, RNA-binding"/>
    <property type="match status" value="1"/>
</dbReference>
<sequence length="454" mass="51583">MAASATQAVRDLDAAVETQAQAVRKLKENGASKDEITAAVDELKKRKADLAAHKSEKAEEDKGSQKITPWDVQGAVVDGVQQGVDYNKLIDTFGCSPLPQSLIERFEQLTGRKAHMMLRRGMFYAHREFDKILDLYEKKKPFYLYTGRGPSSDALHMGHMVPFIFCQYLQEVFDVPIVIQMTDDEKFLFKDQSLVDSKRFMRENVKDIISVGFNPDKTFIFSNMEYIQYLYPNILEVNKKININQLNNTFGFDDTTIVGKVAFPPVQMVPCFSNTFPHIFGTKKDIPCLIPAAIDQDPYFRLTRNIAGGLKYKKCCTIYSKFFPALQGAGSKMSASVDTSAIFTCDTPKQIAKKVKKYAFSGGRETLEEHREKGGDCEVDVAYQYLTFFLDDDVELRTIHDRYSSGEMLTSEVKDKLIEVLVEFTQKLQARRATVTDAEIDLFCSVRPISYERK</sequence>
<dbReference type="InterPro" id="IPR002306">
    <property type="entry name" value="Trp-tRNA-ligase"/>
</dbReference>
<organism evidence="17 18">
    <name type="scientific">Sphaeroforma arctica JP610</name>
    <dbReference type="NCBI Taxonomy" id="667725"/>
    <lineage>
        <taxon>Eukaryota</taxon>
        <taxon>Ichthyosporea</taxon>
        <taxon>Ichthyophonida</taxon>
        <taxon>Sphaeroforma</taxon>
    </lineage>
</organism>
<accession>A0A0L0G1H8</accession>
<dbReference type="EMBL" id="KQ241965">
    <property type="protein sequence ID" value="KNC82048.1"/>
    <property type="molecule type" value="Genomic_DNA"/>
</dbReference>
<dbReference type="EC" id="6.1.1.2" evidence="3"/>
<evidence type="ECO:0000256" key="14">
    <source>
        <dbReference type="RuleBase" id="RU363036"/>
    </source>
</evidence>
<dbReference type="PANTHER" id="PTHR10055">
    <property type="entry name" value="TRYPTOPHANYL-TRNA SYNTHETASE"/>
    <property type="match status" value="1"/>
</dbReference>
<dbReference type="GO" id="GO:0005737">
    <property type="term" value="C:cytoplasm"/>
    <property type="evidence" value="ECO:0007669"/>
    <property type="project" value="UniProtKB-SubCell"/>
</dbReference>
<name>A0A0L0G1H8_9EUKA</name>
<evidence type="ECO:0000256" key="15">
    <source>
        <dbReference type="SAM" id="Coils"/>
    </source>
</evidence>
<dbReference type="PANTHER" id="PTHR10055:SF1">
    <property type="entry name" value="TRYPTOPHAN--TRNA LIGASE, CYTOPLASMIC"/>
    <property type="match status" value="1"/>
</dbReference>
<dbReference type="GO" id="GO:0004830">
    <property type="term" value="F:tryptophan-tRNA ligase activity"/>
    <property type="evidence" value="ECO:0007669"/>
    <property type="project" value="UniProtKB-EC"/>
</dbReference>
<dbReference type="Pfam" id="PF00458">
    <property type="entry name" value="WHEP-TRS"/>
    <property type="match status" value="1"/>
</dbReference>
<evidence type="ECO:0000256" key="10">
    <source>
        <dbReference type="ARBA" id="ARBA00022917"/>
    </source>
</evidence>
<evidence type="ECO:0000256" key="2">
    <source>
        <dbReference type="ARBA" id="ARBA00005594"/>
    </source>
</evidence>
<keyword evidence="10 14" id="KW-0648">Protein biosynthesis</keyword>
<dbReference type="InterPro" id="IPR001412">
    <property type="entry name" value="aa-tRNA-synth_I_CS"/>
</dbReference>
<keyword evidence="5" id="KW-0963">Cytoplasm</keyword>
<dbReference type="NCBIfam" id="TIGR00233">
    <property type="entry name" value="trpS"/>
    <property type="match status" value="1"/>
</dbReference>
<keyword evidence="11 14" id="KW-0030">Aminoacyl-tRNA synthetase</keyword>
<proteinExistence type="inferred from homology"/>
<gene>
    <name evidence="17" type="ORF">SARC_05665</name>
</gene>
<dbReference type="InterPro" id="IPR009068">
    <property type="entry name" value="uS15_NS1_RNA-bd_sf"/>
</dbReference>
<evidence type="ECO:0000256" key="12">
    <source>
        <dbReference type="ARBA" id="ARBA00030268"/>
    </source>
</evidence>
<dbReference type="CDD" id="cd01200">
    <property type="entry name" value="WHEPGMRS_RNA"/>
    <property type="match status" value="1"/>
</dbReference>
<dbReference type="FunFam" id="3.40.50.620:FF:000033">
    <property type="entry name" value="tryptophan--tRNA ligase, cytoplasmic"/>
    <property type="match status" value="1"/>
</dbReference>
<evidence type="ECO:0000256" key="7">
    <source>
        <dbReference type="ARBA" id="ARBA00022598"/>
    </source>
</evidence>
<dbReference type="RefSeq" id="XP_014155950.1">
    <property type="nucleotide sequence ID" value="XM_014300475.1"/>
</dbReference>
<dbReference type="Pfam" id="PF00579">
    <property type="entry name" value="tRNA-synt_1b"/>
    <property type="match status" value="1"/>
</dbReference>
<dbReference type="CDD" id="cd00806">
    <property type="entry name" value="TrpRS_core"/>
    <property type="match status" value="1"/>
</dbReference>
<dbReference type="AlphaFoldDB" id="A0A0L0G1H8"/>
<dbReference type="GeneID" id="25906169"/>
<evidence type="ECO:0000259" key="16">
    <source>
        <dbReference type="PROSITE" id="PS51185"/>
    </source>
</evidence>
<dbReference type="GO" id="GO:0005524">
    <property type="term" value="F:ATP binding"/>
    <property type="evidence" value="ECO:0007669"/>
    <property type="project" value="UniProtKB-KW"/>
</dbReference>
<comment type="catalytic activity">
    <reaction evidence="13">
        <text>tRNA(Trp) + L-tryptophan + ATP = L-tryptophyl-tRNA(Trp) + AMP + diphosphate + H(+)</text>
        <dbReference type="Rhea" id="RHEA:24080"/>
        <dbReference type="Rhea" id="RHEA-COMP:9671"/>
        <dbReference type="Rhea" id="RHEA-COMP:9705"/>
        <dbReference type="ChEBI" id="CHEBI:15378"/>
        <dbReference type="ChEBI" id="CHEBI:30616"/>
        <dbReference type="ChEBI" id="CHEBI:33019"/>
        <dbReference type="ChEBI" id="CHEBI:57912"/>
        <dbReference type="ChEBI" id="CHEBI:78442"/>
        <dbReference type="ChEBI" id="CHEBI:78535"/>
        <dbReference type="ChEBI" id="CHEBI:456215"/>
        <dbReference type="EC" id="6.1.1.2"/>
    </reaction>
</comment>
<evidence type="ECO:0000256" key="8">
    <source>
        <dbReference type="ARBA" id="ARBA00022741"/>
    </source>
</evidence>
<reference evidence="17 18" key="1">
    <citation type="submission" date="2011-02" db="EMBL/GenBank/DDBJ databases">
        <title>The Genome Sequence of Sphaeroforma arctica JP610.</title>
        <authorList>
            <consortium name="The Broad Institute Genome Sequencing Platform"/>
            <person name="Russ C."/>
            <person name="Cuomo C."/>
            <person name="Young S.K."/>
            <person name="Zeng Q."/>
            <person name="Gargeya S."/>
            <person name="Alvarado L."/>
            <person name="Berlin A."/>
            <person name="Chapman S.B."/>
            <person name="Chen Z."/>
            <person name="Freedman E."/>
            <person name="Gellesch M."/>
            <person name="Goldberg J."/>
            <person name="Griggs A."/>
            <person name="Gujja S."/>
            <person name="Heilman E."/>
            <person name="Heiman D."/>
            <person name="Howarth C."/>
            <person name="Mehta T."/>
            <person name="Neiman D."/>
            <person name="Pearson M."/>
            <person name="Roberts A."/>
            <person name="Saif S."/>
            <person name="Shea T."/>
            <person name="Shenoy N."/>
            <person name="Sisk P."/>
            <person name="Stolte C."/>
            <person name="Sykes S."/>
            <person name="White J."/>
            <person name="Yandava C."/>
            <person name="Burger G."/>
            <person name="Gray M.W."/>
            <person name="Holland P.W.H."/>
            <person name="King N."/>
            <person name="Lang F.B.F."/>
            <person name="Roger A.J."/>
            <person name="Ruiz-Trillo I."/>
            <person name="Haas B."/>
            <person name="Nusbaum C."/>
            <person name="Birren B."/>
        </authorList>
    </citation>
    <scope>NUCLEOTIDE SEQUENCE [LARGE SCALE GENOMIC DNA]</scope>
    <source>
        <strain evidence="17 18">JP610</strain>
    </source>
</reference>
<dbReference type="InterPro" id="IPR000738">
    <property type="entry name" value="WHEP-TRS_dom"/>
</dbReference>
<dbReference type="Gene3D" id="1.10.240.10">
    <property type="entry name" value="Tyrosyl-Transfer RNA Synthetase"/>
    <property type="match status" value="1"/>
</dbReference>
<protein>
    <recommendedName>
        <fullName evidence="4">Tryptophan--tRNA ligase, cytoplasmic</fullName>
        <ecNumber evidence="3">6.1.1.2</ecNumber>
    </recommendedName>
    <alternativeName>
        <fullName evidence="12">Tryptophanyl-tRNA synthetase</fullName>
    </alternativeName>
</protein>
<dbReference type="SUPFAM" id="SSF47060">
    <property type="entry name" value="S15/NS1 RNA-binding domain"/>
    <property type="match status" value="1"/>
</dbReference>
<evidence type="ECO:0000256" key="9">
    <source>
        <dbReference type="ARBA" id="ARBA00022840"/>
    </source>
</evidence>
<dbReference type="PRINTS" id="PR01039">
    <property type="entry name" value="TRNASYNTHTRP"/>
</dbReference>
<evidence type="ECO:0000256" key="3">
    <source>
        <dbReference type="ARBA" id="ARBA00013161"/>
    </source>
</evidence>
<evidence type="ECO:0000256" key="4">
    <source>
        <dbReference type="ARBA" id="ARBA00013782"/>
    </source>
</evidence>
<dbReference type="InterPro" id="IPR014729">
    <property type="entry name" value="Rossmann-like_a/b/a_fold"/>
</dbReference>
<feature type="domain" description="WHEP-TRS" evidence="16">
    <location>
        <begin position="8"/>
        <end position="64"/>
    </location>
</feature>
<evidence type="ECO:0000313" key="18">
    <source>
        <dbReference type="Proteomes" id="UP000054560"/>
    </source>
</evidence>
<keyword evidence="15" id="KW-0175">Coiled coil</keyword>
<dbReference type="GO" id="GO:0006436">
    <property type="term" value="P:tryptophanyl-tRNA aminoacylation"/>
    <property type="evidence" value="ECO:0007669"/>
    <property type="project" value="InterPro"/>
</dbReference>
<keyword evidence="9 14" id="KW-0067">ATP-binding</keyword>
<keyword evidence="18" id="KW-1185">Reference proteome</keyword>
<dbReference type="Gene3D" id="3.40.50.620">
    <property type="entry name" value="HUPs"/>
    <property type="match status" value="1"/>
</dbReference>
<comment type="similarity">
    <text evidence="2 14">Belongs to the class-I aminoacyl-tRNA synthetase family.</text>
</comment>
<evidence type="ECO:0000256" key="13">
    <source>
        <dbReference type="ARBA" id="ARBA00049929"/>
    </source>
</evidence>
<dbReference type="PROSITE" id="PS51185">
    <property type="entry name" value="WHEP_TRS_2"/>
    <property type="match status" value="1"/>
</dbReference>
<evidence type="ECO:0000256" key="1">
    <source>
        <dbReference type="ARBA" id="ARBA00004496"/>
    </source>
</evidence>
<keyword evidence="6" id="KW-0597">Phosphoprotein</keyword>
<dbReference type="SMART" id="SM00991">
    <property type="entry name" value="WHEP-TRS"/>
    <property type="match status" value="1"/>
</dbReference>
<evidence type="ECO:0000256" key="5">
    <source>
        <dbReference type="ARBA" id="ARBA00022490"/>
    </source>
</evidence>
<dbReference type="PROSITE" id="PS00178">
    <property type="entry name" value="AA_TRNA_LIGASE_I"/>
    <property type="match status" value="1"/>
</dbReference>
<evidence type="ECO:0000256" key="6">
    <source>
        <dbReference type="ARBA" id="ARBA00022553"/>
    </source>
</evidence>
<feature type="coiled-coil region" evidence="15">
    <location>
        <begin position="9"/>
        <end position="60"/>
    </location>
</feature>
<dbReference type="FunFam" id="1.10.240.10:FF:000007">
    <property type="entry name" value="Tryptophan--tRNA ligase"/>
    <property type="match status" value="1"/>
</dbReference>
<dbReference type="eggNOG" id="KOG2145">
    <property type="taxonomic scope" value="Eukaryota"/>
</dbReference>